<protein>
    <submittedName>
        <fullName evidence="6">Double C2-like domain-containing protein beta isoform X1</fullName>
    </submittedName>
</protein>
<sequence length="171" mass="19116">MGLERIAQTREGNSQAVDPGASVAEEERGRILVSLMYITEKSSLIVGIIRCAHLAAMDSNGYSDPFVKIVLRPDMGKKSKYKTSVKKKTLNPEFNEEFSYEVPLDQLAKKTLEISVWDYDLGMSNDFIGGVGLGINAKGERLKHWFECLKNKGKKVEYWHTLTQQGAPSSD</sequence>
<dbReference type="PROSITE" id="PS50004">
    <property type="entry name" value="C2"/>
    <property type="match status" value="1"/>
</dbReference>
<evidence type="ECO:0000313" key="6">
    <source>
        <dbReference type="RefSeq" id="XP_026125227.1"/>
    </source>
</evidence>
<evidence type="ECO:0000313" key="5">
    <source>
        <dbReference type="Proteomes" id="UP000515129"/>
    </source>
</evidence>
<feature type="domain" description="C2" evidence="4">
    <location>
        <begin position="27"/>
        <end position="160"/>
    </location>
</feature>
<keyword evidence="1" id="KW-0479">Metal-binding</keyword>
<dbReference type="InterPro" id="IPR035892">
    <property type="entry name" value="C2_domain_sf"/>
</dbReference>
<dbReference type="GO" id="GO:0016020">
    <property type="term" value="C:membrane"/>
    <property type="evidence" value="ECO:0007669"/>
    <property type="project" value="InterPro"/>
</dbReference>
<dbReference type="Pfam" id="PF00168">
    <property type="entry name" value="C2"/>
    <property type="match status" value="1"/>
</dbReference>
<dbReference type="RefSeq" id="XP_026125227.1">
    <property type="nucleotide sequence ID" value="XM_026269442.1"/>
</dbReference>
<accession>A0A6P6PWQ6</accession>
<dbReference type="Proteomes" id="UP000515129">
    <property type="component" value="Chromosome 8"/>
</dbReference>
<dbReference type="GO" id="GO:0061669">
    <property type="term" value="P:spontaneous neurotransmitter secretion"/>
    <property type="evidence" value="ECO:0007669"/>
    <property type="project" value="TreeGrafter"/>
</dbReference>
<keyword evidence="5" id="KW-1185">Reference proteome</keyword>
<evidence type="ECO:0000256" key="3">
    <source>
        <dbReference type="SAM" id="MobiDB-lite"/>
    </source>
</evidence>
<dbReference type="SMART" id="SM00239">
    <property type="entry name" value="C2"/>
    <property type="match status" value="1"/>
</dbReference>
<dbReference type="PRINTS" id="PR00360">
    <property type="entry name" value="C2DOMAIN"/>
</dbReference>
<dbReference type="KEGG" id="caua:113107153"/>
<dbReference type="InterPro" id="IPR000008">
    <property type="entry name" value="C2_dom"/>
</dbReference>
<gene>
    <name evidence="6" type="primary">LOC113107153</name>
</gene>
<evidence type="ECO:0000259" key="4">
    <source>
        <dbReference type="PROSITE" id="PS50004"/>
    </source>
</evidence>
<dbReference type="CDD" id="cd08384">
    <property type="entry name" value="C2B_Rabphilin_Doc2"/>
    <property type="match status" value="1"/>
</dbReference>
<dbReference type="PANTHER" id="PTHR45729:SF11">
    <property type="entry name" value="DOUBLE C2-LIKE DOMAINS, DELTA"/>
    <property type="match status" value="1"/>
</dbReference>
<reference evidence="6" key="1">
    <citation type="submission" date="2025-08" db="UniProtKB">
        <authorList>
            <consortium name="RefSeq"/>
        </authorList>
    </citation>
    <scope>IDENTIFICATION</scope>
    <source>
        <strain evidence="6">Wakin</strain>
        <tissue evidence="6">Muscle</tissue>
    </source>
</reference>
<dbReference type="GO" id="GO:0017158">
    <property type="term" value="P:regulation of calcium ion-dependent exocytosis"/>
    <property type="evidence" value="ECO:0007669"/>
    <property type="project" value="TreeGrafter"/>
</dbReference>
<dbReference type="SUPFAM" id="SSF49562">
    <property type="entry name" value="C2 domain (Calcium/lipid-binding domain, CaLB)"/>
    <property type="match status" value="1"/>
</dbReference>
<dbReference type="AlphaFoldDB" id="A0A6P6PWQ6"/>
<evidence type="ECO:0000256" key="2">
    <source>
        <dbReference type="ARBA" id="ARBA00022737"/>
    </source>
</evidence>
<dbReference type="InterPro" id="IPR001565">
    <property type="entry name" value="Synaptotagmin"/>
</dbReference>
<dbReference type="InterPro" id="IPR043566">
    <property type="entry name" value="Rabphilin/DOC2/Noc2"/>
</dbReference>
<dbReference type="PANTHER" id="PTHR45729">
    <property type="entry name" value="RABPHILIN, ISOFORM A"/>
    <property type="match status" value="1"/>
</dbReference>
<dbReference type="GO" id="GO:0046872">
    <property type="term" value="F:metal ion binding"/>
    <property type="evidence" value="ECO:0007669"/>
    <property type="project" value="UniProtKB-KW"/>
</dbReference>
<dbReference type="FunFam" id="2.60.40.150:FF:000032">
    <property type="entry name" value="Double c2-like domain-containing"/>
    <property type="match status" value="1"/>
</dbReference>
<dbReference type="GO" id="GO:0006887">
    <property type="term" value="P:exocytosis"/>
    <property type="evidence" value="ECO:0007669"/>
    <property type="project" value="TreeGrafter"/>
</dbReference>
<dbReference type="OrthoDB" id="270970at2759"/>
<evidence type="ECO:0000256" key="1">
    <source>
        <dbReference type="ARBA" id="ARBA00022723"/>
    </source>
</evidence>
<organism evidence="5 6">
    <name type="scientific">Carassius auratus</name>
    <name type="common">Goldfish</name>
    <dbReference type="NCBI Taxonomy" id="7957"/>
    <lineage>
        <taxon>Eukaryota</taxon>
        <taxon>Metazoa</taxon>
        <taxon>Chordata</taxon>
        <taxon>Craniata</taxon>
        <taxon>Vertebrata</taxon>
        <taxon>Euteleostomi</taxon>
        <taxon>Actinopterygii</taxon>
        <taxon>Neopterygii</taxon>
        <taxon>Teleostei</taxon>
        <taxon>Ostariophysi</taxon>
        <taxon>Cypriniformes</taxon>
        <taxon>Cyprinidae</taxon>
        <taxon>Cyprininae</taxon>
        <taxon>Carassius</taxon>
    </lineage>
</organism>
<dbReference type="Gene3D" id="2.60.40.150">
    <property type="entry name" value="C2 domain"/>
    <property type="match status" value="1"/>
</dbReference>
<dbReference type="PRINTS" id="PR00399">
    <property type="entry name" value="SYNAPTOTAGMN"/>
</dbReference>
<name>A0A6P6PWQ6_CARAU</name>
<dbReference type="GeneID" id="113107153"/>
<keyword evidence="2" id="KW-0677">Repeat</keyword>
<proteinExistence type="predicted"/>
<feature type="region of interest" description="Disordered" evidence="3">
    <location>
        <begin position="1"/>
        <end position="21"/>
    </location>
</feature>
<dbReference type="GO" id="GO:0098793">
    <property type="term" value="C:presynapse"/>
    <property type="evidence" value="ECO:0007669"/>
    <property type="project" value="GOC"/>
</dbReference>